<keyword evidence="1" id="KW-0175">Coiled coil</keyword>
<evidence type="ECO:0000256" key="1">
    <source>
        <dbReference type="SAM" id="Coils"/>
    </source>
</evidence>
<protein>
    <submittedName>
        <fullName evidence="3">Uncharacterized protein YecT (DUF1311 family)</fullName>
    </submittedName>
</protein>
<dbReference type="PANTHER" id="PTHR39176">
    <property type="entry name" value="PERIPLASMIC PROTEIN-RELATED"/>
    <property type="match status" value="1"/>
</dbReference>
<evidence type="ECO:0000313" key="3">
    <source>
        <dbReference type="EMBL" id="MDQ0151054.1"/>
    </source>
</evidence>
<keyword evidence="4" id="KW-1185">Reference proteome</keyword>
<name>A0ABT9UXK0_9FIRM</name>
<evidence type="ECO:0000313" key="4">
    <source>
        <dbReference type="Proteomes" id="UP001228504"/>
    </source>
</evidence>
<accession>A0ABT9UXK0</accession>
<organism evidence="3 4">
    <name type="scientific">Eubacterium multiforme</name>
    <dbReference type="NCBI Taxonomy" id="83339"/>
    <lineage>
        <taxon>Bacteria</taxon>
        <taxon>Bacillati</taxon>
        <taxon>Bacillota</taxon>
        <taxon>Clostridia</taxon>
        <taxon>Eubacteriales</taxon>
        <taxon>Eubacteriaceae</taxon>
        <taxon>Eubacterium</taxon>
    </lineage>
</organism>
<dbReference type="RefSeq" id="WP_307487996.1">
    <property type="nucleotide sequence ID" value="NZ_JAUSUF010000017.1"/>
</dbReference>
<dbReference type="Pfam" id="PF07007">
    <property type="entry name" value="LprI"/>
    <property type="match status" value="1"/>
</dbReference>
<dbReference type="PANTHER" id="PTHR39176:SF1">
    <property type="entry name" value="PERIPLASMIC PROTEIN"/>
    <property type="match status" value="1"/>
</dbReference>
<feature type="domain" description="Lysozyme inhibitor LprI-like N-terminal" evidence="2">
    <location>
        <begin position="145"/>
        <end position="235"/>
    </location>
</feature>
<dbReference type="EMBL" id="JAUSUF010000017">
    <property type="protein sequence ID" value="MDQ0151054.1"/>
    <property type="molecule type" value="Genomic_DNA"/>
</dbReference>
<dbReference type="InterPro" id="IPR009739">
    <property type="entry name" value="LprI-like_N"/>
</dbReference>
<comment type="caution">
    <text evidence="3">The sequence shown here is derived from an EMBL/GenBank/DDBJ whole genome shotgun (WGS) entry which is preliminary data.</text>
</comment>
<reference evidence="3 4" key="1">
    <citation type="submission" date="2023-07" db="EMBL/GenBank/DDBJ databases">
        <title>Genomic Encyclopedia of Type Strains, Phase IV (KMG-IV): sequencing the most valuable type-strain genomes for metagenomic binning, comparative biology and taxonomic classification.</title>
        <authorList>
            <person name="Goeker M."/>
        </authorList>
    </citation>
    <scope>NUCLEOTIDE SEQUENCE [LARGE SCALE GENOMIC DNA]</scope>
    <source>
        <strain evidence="3 4">DSM 20694</strain>
    </source>
</reference>
<dbReference type="Gene3D" id="1.20.1270.180">
    <property type="match status" value="1"/>
</dbReference>
<gene>
    <name evidence="3" type="ORF">J2S18_003030</name>
</gene>
<dbReference type="Proteomes" id="UP001228504">
    <property type="component" value="Unassembled WGS sequence"/>
</dbReference>
<proteinExistence type="predicted"/>
<sequence>MVNKYLDSKDFFDKGDFDEANKKINEINQEYSNYNGFKNDVDSLKDKINKAIKNSKELNDNLDKIREQINNKNYKEAKNLIDKLEKSELDKNQKQQLEDLKGRVNSELSKSEEKSGSVGYLGNAAIDKKNYINKLNAIKEETENSITGESTVEMRSQASDVYKEWDSALNDIYGTLKAKLPKDKFKQLEKDEVRWIKIKESKAEKAMAEYKGGTMAPLVKLGTLSSETEKRCYELVNKYMN</sequence>
<feature type="coiled-coil region" evidence="1">
    <location>
        <begin position="34"/>
        <end position="114"/>
    </location>
</feature>
<evidence type="ECO:0000259" key="2">
    <source>
        <dbReference type="Pfam" id="PF07007"/>
    </source>
</evidence>